<gene>
    <name evidence="2" type="ORF">WJX73_005207</name>
</gene>
<evidence type="ECO:0000313" key="3">
    <source>
        <dbReference type="Proteomes" id="UP001465755"/>
    </source>
</evidence>
<sequence>MRGLADHSAPQLAHTAVTRLLCTRTVPSRNYLSFASEATRLHSGVSTVAAVAQEAPSDSAGARQAGTPSTSAPQTLKEEVRQDRIEVCDKLITVFSAKSPDEWRKLIAASKQWPLLCDSVFQRIEQRALDEPDKDSKAALRKMGRRLRSVHEELAEYNSLIELFLGAPDFEWETLVATRRPALTQAFFTHLQQVIRLTSDVNQRQDLVTVGSRLAALRDAYDQVSEDKDAVEAARASFAELLQAESLEDADKRIDEMAASGRLDPALMLTMAKAYATAKETDVTKEEVKDIMVHLWLQAKKSFARQQPPEVRILKHLLSLEDPAERRAGVASAFEPGPAVSQWAKGDTDYLSTTPPQLLKTIDAILAAYDTSRGSDTMAGQAGSLMNPLVIERMRALQGVIRSEFT</sequence>
<dbReference type="AlphaFoldDB" id="A0AAW1PE78"/>
<dbReference type="Proteomes" id="UP001465755">
    <property type="component" value="Unassembled WGS sequence"/>
</dbReference>
<name>A0AAW1PE78_9CHLO</name>
<comment type="caution">
    <text evidence="2">The sequence shown here is derived from an EMBL/GenBank/DDBJ whole genome shotgun (WGS) entry which is preliminary data.</text>
</comment>
<organism evidence="2 3">
    <name type="scientific">Symbiochloris irregularis</name>
    <dbReference type="NCBI Taxonomy" id="706552"/>
    <lineage>
        <taxon>Eukaryota</taxon>
        <taxon>Viridiplantae</taxon>
        <taxon>Chlorophyta</taxon>
        <taxon>core chlorophytes</taxon>
        <taxon>Trebouxiophyceae</taxon>
        <taxon>Trebouxiales</taxon>
        <taxon>Trebouxiaceae</taxon>
        <taxon>Symbiochloris</taxon>
    </lineage>
</organism>
<keyword evidence="3" id="KW-1185">Reference proteome</keyword>
<dbReference type="PANTHER" id="PTHR31755:SF3">
    <property type="entry name" value="EXOCYST COMPLEX COMPONENT SEC6"/>
    <property type="match status" value="1"/>
</dbReference>
<dbReference type="PANTHER" id="PTHR31755">
    <property type="entry name" value="FOLATE RECEPTOR-LIKE"/>
    <property type="match status" value="1"/>
</dbReference>
<evidence type="ECO:0000313" key="2">
    <source>
        <dbReference type="EMBL" id="KAK9806423.1"/>
    </source>
</evidence>
<protein>
    <submittedName>
        <fullName evidence="2">Uncharacterized protein</fullName>
    </submittedName>
</protein>
<dbReference type="InterPro" id="IPR040320">
    <property type="entry name" value="At4g37920-like"/>
</dbReference>
<evidence type="ECO:0000256" key="1">
    <source>
        <dbReference type="SAM" id="MobiDB-lite"/>
    </source>
</evidence>
<reference evidence="2 3" key="1">
    <citation type="journal article" date="2024" name="Nat. Commun.">
        <title>Phylogenomics reveals the evolutionary origins of lichenization in chlorophyte algae.</title>
        <authorList>
            <person name="Puginier C."/>
            <person name="Libourel C."/>
            <person name="Otte J."/>
            <person name="Skaloud P."/>
            <person name="Haon M."/>
            <person name="Grisel S."/>
            <person name="Petersen M."/>
            <person name="Berrin J.G."/>
            <person name="Delaux P.M."/>
            <person name="Dal Grande F."/>
            <person name="Keller J."/>
        </authorList>
    </citation>
    <scope>NUCLEOTIDE SEQUENCE [LARGE SCALE GENOMIC DNA]</scope>
    <source>
        <strain evidence="2 3">SAG 2036</strain>
    </source>
</reference>
<dbReference type="EMBL" id="JALJOQ010000038">
    <property type="protein sequence ID" value="KAK9806423.1"/>
    <property type="molecule type" value="Genomic_DNA"/>
</dbReference>
<accession>A0AAW1PE78</accession>
<feature type="region of interest" description="Disordered" evidence="1">
    <location>
        <begin position="52"/>
        <end position="78"/>
    </location>
</feature>
<proteinExistence type="predicted"/>